<dbReference type="InterPro" id="IPR036291">
    <property type="entry name" value="NAD(P)-bd_dom_sf"/>
</dbReference>
<dbReference type="PANTHER" id="PTHR43658">
    <property type="entry name" value="SHORT-CHAIN DEHYDROGENASE/REDUCTASE"/>
    <property type="match status" value="1"/>
</dbReference>
<comment type="caution">
    <text evidence="4">The sequence shown here is derived from an EMBL/GenBank/DDBJ whole genome shotgun (WGS) entry which is preliminary data.</text>
</comment>
<name>A0A3D8YBH6_9BACT</name>
<dbReference type="EMBL" id="QNUL01000008">
    <property type="protein sequence ID" value="REA61339.1"/>
    <property type="molecule type" value="Genomic_DNA"/>
</dbReference>
<proteinExistence type="inferred from homology"/>
<evidence type="ECO:0000313" key="4">
    <source>
        <dbReference type="EMBL" id="REA61339.1"/>
    </source>
</evidence>
<dbReference type="FunFam" id="3.40.50.720:FF:000215">
    <property type="entry name" value="3-hydroxyacyl-CoA dehydrogenase type-2"/>
    <property type="match status" value="1"/>
</dbReference>
<dbReference type="Proteomes" id="UP000256373">
    <property type="component" value="Unassembled WGS sequence"/>
</dbReference>
<dbReference type="AlphaFoldDB" id="A0A3D8YBH6"/>
<dbReference type="PROSITE" id="PS00061">
    <property type="entry name" value="ADH_SHORT"/>
    <property type="match status" value="1"/>
</dbReference>
<reference evidence="4 5" key="1">
    <citation type="submission" date="2018-07" db="EMBL/GenBank/DDBJ databases">
        <title>Dyadobacter roseus sp. nov., isolated from rose rhizosphere soil.</title>
        <authorList>
            <person name="Chen L."/>
        </authorList>
    </citation>
    <scope>NUCLEOTIDE SEQUENCE [LARGE SCALE GENOMIC DNA]</scope>
    <source>
        <strain evidence="4 5">RS19</strain>
    </source>
</reference>
<dbReference type="SUPFAM" id="SSF51735">
    <property type="entry name" value="NAD(P)-binding Rossmann-fold domains"/>
    <property type="match status" value="1"/>
</dbReference>
<gene>
    <name evidence="4" type="ORF">DSL64_12910</name>
</gene>
<dbReference type="InterPro" id="IPR020904">
    <property type="entry name" value="Sc_DH/Rdtase_CS"/>
</dbReference>
<keyword evidence="5" id="KW-1185">Reference proteome</keyword>
<evidence type="ECO:0000313" key="5">
    <source>
        <dbReference type="Proteomes" id="UP000256373"/>
    </source>
</evidence>
<dbReference type="PANTHER" id="PTHR43658:SF8">
    <property type="entry name" value="17-BETA-HYDROXYSTEROID DEHYDROGENASE 14-RELATED"/>
    <property type="match status" value="1"/>
</dbReference>
<dbReference type="PRINTS" id="PR00081">
    <property type="entry name" value="GDHRDH"/>
</dbReference>
<accession>A0A3D8YBH6</accession>
<sequence length="259" mass="27352">MLLQNATALITGGASGLGEATARLFLSEGARIVVLDVNEAAGKTLEDEFPNRLKFIKANVSDEVDIKLAINKALETFGSINIVVNCAGVAPVGKTIGKVDGVYGPHSLEAFEKTIKVNLVGTFNVIRLAAFAMEQNQPNSEGERGVIINTASVAAYDGQIGQVAYAASKGGIVSMTLPIARDLSKSGIRVMTIAPGLFETPLMLGLPEEARISLGEQVPFPARLGKPHEYALLAKSIVENPMLNGEVIRLDGAIRMGPR</sequence>
<evidence type="ECO:0000256" key="2">
    <source>
        <dbReference type="ARBA" id="ARBA00023002"/>
    </source>
</evidence>
<comment type="similarity">
    <text evidence="1 3">Belongs to the short-chain dehydrogenases/reductases (SDR) family.</text>
</comment>
<dbReference type="GO" id="GO:0016491">
    <property type="term" value="F:oxidoreductase activity"/>
    <property type="evidence" value="ECO:0007669"/>
    <property type="project" value="UniProtKB-KW"/>
</dbReference>
<dbReference type="PRINTS" id="PR00080">
    <property type="entry name" value="SDRFAMILY"/>
</dbReference>
<dbReference type="InterPro" id="IPR002347">
    <property type="entry name" value="SDR_fam"/>
</dbReference>
<evidence type="ECO:0000256" key="1">
    <source>
        <dbReference type="ARBA" id="ARBA00006484"/>
    </source>
</evidence>
<dbReference type="OrthoDB" id="9788235at2"/>
<evidence type="ECO:0000256" key="3">
    <source>
        <dbReference type="RuleBase" id="RU000363"/>
    </source>
</evidence>
<organism evidence="4 5">
    <name type="scientific">Dyadobacter luteus</name>
    <dbReference type="NCBI Taxonomy" id="2259619"/>
    <lineage>
        <taxon>Bacteria</taxon>
        <taxon>Pseudomonadati</taxon>
        <taxon>Bacteroidota</taxon>
        <taxon>Cytophagia</taxon>
        <taxon>Cytophagales</taxon>
        <taxon>Spirosomataceae</taxon>
        <taxon>Dyadobacter</taxon>
    </lineage>
</organism>
<keyword evidence="2" id="KW-0560">Oxidoreductase</keyword>
<dbReference type="Gene3D" id="3.40.50.720">
    <property type="entry name" value="NAD(P)-binding Rossmann-like Domain"/>
    <property type="match status" value="1"/>
</dbReference>
<dbReference type="Pfam" id="PF00106">
    <property type="entry name" value="adh_short"/>
    <property type="match status" value="1"/>
</dbReference>
<dbReference type="RefSeq" id="WP_115831312.1">
    <property type="nucleotide sequence ID" value="NZ_QNUL01000008.1"/>
</dbReference>
<protein>
    <submittedName>
        <fullName evidence="4">3-hydroxyacyl-CoA dehydrogenase</fullName>
    </submittedName>
</protein>
<dbReference type="CDD" id="cd05371">
    <property type="entry name" value="HSD10-like_SDR_c"/>
    <property type="match status" value="1"/>
</dbReference>